<protein>
    <submittedName>
        <fullName evidence="3">Uncharacterized protein</fullName>
    </submittedName>
</protein>
<dbReference type="Proteomes" id="UP000715781">
    <property type="component" value="Unassembled WGS sequence"/>
</dbReference>
<proteinExistence type="predicted"/>
<organism evidence="3 4">
    <name type="scientific">Mojavia pulchra JT2-VF2</name>
    <dbReference type="NCBI Taxonomy" id="287848"/>
    <lineage>
        <taxon>Bacteria</taxon>
        <taxon>Bacillati</taxon>
        <taxon>Cyanobacteriota</taxon>
        <taxon>Cyanophyceae</taxon>
        <taxon>Nostocales</taxon>
        <taxon>Nostocaceae</taxon>
    </lineage>
</organism>
<dbReference type="AlphaFoldDB" id="A0A951PZQ7"/>
<evidence type="ECO:0000256" key="2">
    <source>
        <dbReference type="SAM" id="Phobius"/>
    </source>
</evidence>
<evidence type="ECO:0000313" key="4">
    <source>
        <dbReference type="Proteomes" id="UP000715781"/>
    </source>
</evidence>
<feature type="transmembrane region" description="Helical" evidence="2">
    <location>
        <begin position="97"/>
        <end position="115"/>
    </location>
</feature>
<sequence>MAQKNNDLFNLSPQFLSQLIFGLILTLVLSMSGSSLALSIFLGIIGGFSLGWITAASNNSPQAQSVASSDGIDAALKYWLFFLVGFSWLGYPAPSSILLGAVGALAAGLIFAWWGSKEETRTQLPLETAEDGESEQSSSRITRQQRRKPTRRFRRTSRGINFRFWER</sequence>
<reference evidence="3" key="2">
    <citation type="journal article" date="2022" name="Microbiol. Resour. Announc.">
        <title>Metagenome Sequencing to Explore Phylogenomics of Terrestrial Cyanobacteria.</title>
        <authorList>
            <person name="Ward R.D."/>
            <person name="Stajich J.E."/>
            <person name="Johansen J.R."/>
            <person name="Huntemann M."/>
            <person name="Clum A."/>
            <person name="Foster B."/>
            <person name="Foster B."/>
            <person name="Roux S."/>
            <person name="Palaniappan K."/>
            <person name="Varghese N."/>
            <person name="Mukherjee S."/>
            <person name="Reddy T.B.K."/>
            <person name="Daum C."/>
            <person name="Copeland A."/>
            <person name="Chen I.A."/>
            <person name="Ivanova N.N."/>
            <person name="Kyrpides N.C."/>
            <person name="Shapiro N."/>
            <person name="Eloe-Fadrosh E.A."/>
            <person name="Pietrasiak N."/>
        </authorList>
    </citation>
    <scope>NUCLEOTIDE SEQUENCE</scope>
    <source>
        <strain evidence="3">JT2-VF2</strain>
    </source>
</reference>
<evidence type="ECO:0000256" key="1">
    <source>
        <dbReference type="SAM" id="MobiDB-lite"/>
    </source>
</evidence>
<evidence type="ECO:0000313" key="3">
    <source>
        <dbReference type="EMBL" id="MBW4562661.1"/>
    </source>
</evidence>
<comment type="caution">
    <text evidence="3">The sequence shown here is derived from an EMBL/GenBank/DDBJ whole genome shotgun (WGS) entry which is preliminary data.</text>
</comment>
<reference evidence="3" key="1">
    <citation type="submission" date="2021-05" db="EMBL/GenBank/DDBJ databases">
        <authorList>
            <person name="Pietrasiak N."/>
            <person name="Ward R."/>
            <person name="Stajich J.E."/>
            <person name="Kurbessoian T."/>
        </authorList>
    </citation>
    <scope>NUCLEOTIDE SEQUENCE</scope>
    <source>
        <strain evidence="3">JT2-VF2</strain>
    </source>
</reference>
<dbReference type="EMBL" id="JAHHHN010000008">
    <property type="protein sequence ID" value="MBW4562661.1"/>
    <property type="molecule type" value="Genomic_DNA"/>
</dbReference>
<feature type="region of interest" description="Disordered" evidence="1">
    <location>
        <begin position="124"/>
        <end position="152"/>
    </location>
</feature>
<feature type="compositionally biased region" description="Basic residues" evidence="1">
    <location>
        <begin position="143"/>
        <end position="152"/>
    </location>
</feature>
<keyword evidence="2" id="KW-1133">Transmembrane helix</keyword>
<feature type="transmembrane region" description="Helical" evidence="2">
    <location>
        <begin position="20"/>
        <end position="53"/>
    </location>
</feature>
<keyword evidence="2" id="KW-0812">Transmembrane</keyword>
<accession>A0A951PZQ7</accession>
<keyword evidence="2" id="KW-0472">Membrane</keyword>
<gene>
    <name evidence="3" type="ORF">KME32_16215</name>
</gene>
<name>A0A951PZQ7_9NOST</name>